<evidence type="ECO:0000313" key="1">
    <source>
        <dbReference type="EMBL" id="BBE31801.1"/>
    </source>
</evidence>
<dbReference type="EMBL" id="AP018712">
    <property type="protein sequence ID" value="BBE31801.1"/>
    <property type="molecule type" value="Genomic_DNA"/>
</dbReference>
<evidence type="ECO:0008006" key="3">
    <source>
        <dbReference type="Google" id="ProtNLM"/>
    </source>
</evidence>
<dbReference type="InParanoid" id="A0A7G1G5V8"/>
<keyword evidence="2" id="KW-1185">Reference proteome</keyword>
<name>A0A7G1G5V8_9BACT</name>
<dbReference type="CDD" id="cd06462">
    <property type="entry name" value="Peptidase_S24_S26"/>
    <property type="match status" value="1"/>
</dbReference>
<proteinExistence type="predicted"/>
<reference evidence="1 2" key="1">
    <citation type="submission" date="2018-06" db="EMBL/GenBank/DDBJ databases">
        <title>Genome sequencing of Oceanotoga sp. sy52.</title>
        <authorList>
            <person name="Mori K."/>
        </authorList>
    </citation>
    <scope>NUCLEOTIDE SEQUENCE [LARGE SCALE GENOMIC DNA]</scope>
    <source>
        <strain evidence="2">sy52</strain>
    </source>
</reference>
<dbReference type="AlphaFoldDB" id="A0A7G1G5V8"/>
<organism evidence="1 2">
    <name type="scientific">Tepiditoga spiralis</name>
    <dbReference type="NCBI Taxonomy" id="2108365"/>
    <lineage>
        <taxon>Bacteria</taxon>
        <taxon>Thermotogati</taxon>
        <taxon>Thermotogota</taxon>
        <taxon>Thermotogae</taxon>
        <taxon>Petrotogales</taxon>
        <taxon>Petrotogaceae</taxon>
        <taxon>Tepiditoga</taxon>
    </lineage>
</organism>
<evidence type="ECO:0000313" key="2">
    <source>
        <dbReference type="Proteomes" id="UP000516361"/>
    </source>
</evidence>
<sequence>MRVNYSYFIKNIINNKDITVFSDENTTSMNPFIVGKVKLIVSNCRMSDLKIGDICVIIFDTGELVCHRIIFCSENQIVTKGDNGLHYDWATYKKDLVGKVKKIFYDSYYLDMENSRNCLLNIIMVVLSKLKITKKQYINLYQKIKNNIIFFLQKIITKLYKKSLIN</sequence>
<dbReference type="Proteomes" id="UP000516361">
    <property type="component" value="Chromosome"/>
</dbReference>
<accession>A0A7G1G5V8</accession>
<dbReference type="KEGG" id="ocy:OSSY52_19420"/>
<protein>
    <recommendedName>
        <fullName evidence="3">Peptidase S24/S26A/S26B/S26C domain-containing protein</fullName>
    </recommendedName>
</protein>
<gene>
    <name evidence="1" type="ORF">OSSY52_19420</name>
</gene>